<evidence type="ECO:0000259" key="1">
    <source>
        <dbReference type="Pfam" id="PF00271"/>
    </source>
</evidence>
<keyword evidence="3" id="KW-1185">Reference proteome</keyword>
<proteinExistence type="predicted"/>
<dbReference type="Gene3D" id="3.40.50.300">
    <property type="entry name" value="P-loop containing nucleotide triphosphate hydrolases"/>
    <property type="match status" value="1"/>
</dbReference>
<dbReference type="SUPFAM" id="SSF52540">
    <property type="entry name" value="P-loop containing nucleoside triphosphate hydrolases"/>
    <property type="match status" value="1"/>
</dbReference>
<dbReference type="InterPro" id="IPR050496">
    <property type="entry name" value="SNF2_RAD54_helicase_repair"/>
</dbReference>
<organism evidence="2 3">
    <name type="scientific">Tegillarca granosa</name>
    <name type="common">Malaysian cockle</name>
    <name type="synonym">Anadara granosa</name>
    <dbReference type="NCBI Taxonomy" id="220873"/>
    <lineage>
        <taxon>Eukaryota</taxon>
        <taxon>Metazoa</taxon>
        <taxon>Spiralia</taxon>
        <taxon>Lophotrochozoa</taxon>
        <taxon>Mollusca</taxon>
        <taxon>Bivalvia</taxon>
        <taxon>Autobranchia</taxon>
        <taxon>Pteriomorphia</taxon>
        <taxon>Arcoida</taxon>
        <taxon>Arcoidea</taxon>
        <taxon>Arcidae</taxon>
        <taxon>Tegillarca</taxon>
    </lineage>
</organism>
<dbReference type="Proteomes" id="UP001217089">
    <property type="component" value="Unassembled WGS sequence"/>
</dbReference>
<comment type="caution">
    <text evidence="2">The sequence shown here is derived from an EMBL/GenBank/DDBJ whole genome shotgun (WGS) entry which is preliminary data.</text>
</comment>
<evidence type="ECO:0000313" key="2">
    <source>
        <dbReference type="EMBL" id="KAJ8306297.1"/>
    </source>
</evidence>
<dbReference type="InterPro" id="IPR027417">
    <property type="entry name" value="P-loop_NTPase"/>
</dbReference>
<dbReference type="EMBL" id="JARBDR010000813">
    <property type="protein sequence ID" value="KAJ8306297.1"/>
    <property type="molecule type" value="Genomic_DNA"/>
</dbReference>
<feature type="domain" description="Helicase C-terminal" evidence="1">
    <location>
        <begin position="12"/>
        <end position="67"/>
    </location>
</feature>
<sequence length="69" mass="8162">MQLMILPSLQVLQGLLKIFNKDHSKVLIFSYSTKILDILEQYMMTTGYEYRRLDGSTSIEEKNHHCQRI</sequence>
<dbReference type="Pfam" id="PF00271">
    <property type="entry name" value="Helicase_C"/>
    <property type="match status" value="1"/>
</dbReference>
<evidence type="ECO:0000313" key="3">
    <source>
        <dbReference type="Proteomes" id="UP001217089"/>
    </source>
</evidence>
<dbReference type="InterPro" id="IPR001650">
    <property type="entry name" value="Helicase_C-like"/>
</dbReference>
<gene>
    <name evidence="2" type="ORF">KUTeg_016842</name>
</gene>
<reference evidence="2 3" key="1">
    <citation type="submission" date="2022-12" db="EMBL/GenBank/DDBJ databases">
        <title>Chromosome-level genome of Tegillarca granosa.</title>
        <authorList>
            <person name="Kim J."/>
        </authorList>
    </citation>
    <scope>NUCLEOTIDE SEQUENCE [LARGE SCALE GENOMIC DNA]</scope>
    <source>
        <strain evidence="2">Teg-2019</strain>
        <tissue evidence="2">Adductor muscle</tissue>
    </source>
</reference>
<accession>A0ABQ9ERV3</accession>
<dbReference type="PANTHER" id="PTHR45629:SF7">
    <property type="entry name" value="DNA EXCISION REPAIR PROTEIN ERCC-6-RELATED"/>
    <property type="match status" value="1"/>
</dbReference>
<protein>
    <recommendedName>
        <fullName evidence="1">Helicase C-terminal domain-containing protein</fullName>
    </recommendedName>
</protein>
<dbReference type="PANTHER" id="PTHR45629">
    <property type="entry name" value="SNF2/RAD54 FAMILY MEMBER"/>
    <property type="match status" value="1"/>
</dbReference>
<name>A0ABQ9ERV3_TEGGR</name>